<gene>
    <name evidence="1" type="ORF">F889_01925</name>
</gene>
<sequence length="58" mass="7067">MLSSLEIIKKQPELQRDFTINEFPDPIIEFWDFFEVNSRFTLLRYEHVIDGIRAIYCE</sequence>
<dbReference type="RefSeq" id="WP_005273461.1">
    <property type="nucleotide sequence ID" value="NZ_KB850195.1"/>
</dbReference>
<protein>
    <submittedName>
        <fullName evidence="1">Uncharacterized protein</fullName>
    </submittedName>
</protein>
<accession>N9R666</accession>
<evidence type="ECO:0000313" key="2">
    <source>
        <dbReference type="Proteomes" id="UP000013009"/>
    </source>
</evidence>
<name>N9R666_9GAMM</name>
<reference evidence="1 2" key="1">
    <citation type="submission" date="2013-02" db="EMBL/GenBank/DDBJ databases">
        <title>The Genome Sequence of Acinetobacter sp. NIPH 1859.</title>
        <authorList>
            <consortium name="The Broad Institute Genome Sequencing Platform"/>
            <consortium name="The Broad Institute Genome Sequencing Center for Infectious Disease"/>
            <person name="Cerqueira G."/>
            <person name="Feldgarden M."/>
            <person name="Courvalin P."/>
            <person name="Perichon B."/>
            <person name="Grillot-Courvalin C."/>
            <person name="Clermont D."/>
            <person name="Rocha E."/>
            <person name="Yoon E.-J."/>
            <person name="Nemec A."/>
            <person name="Walker B."/>
            <person name="Young S.K."/>
            <person name="Zeng Q."/>
            <person name="Gargeya S."/>
            <person name="Fitzgerald M."/>
            <person name="Haas B."/>
            <person name="Abouelleil A."/>
            <person name="Alvarado L."/>
            <person name="Arachchi H.M."/>
            <person name="Berlin A.M."/>
            <person name="Chapman S.B."/>
            <person name="Dewar J."/>
            <person name="Goldberg J."/>
            <person name="Griggs A."/>
            <person name="Gujja S."/>
            <person name="Hansen M."/>
            <person name="Howarth C."/>
            <person name="Imamovic A."/>
            <person name="Larimer J."/>
            <person name="McCowan C."/>
            <person name="Murphy C."/>
            <person name="Neiman D."/>
            <person name="Pearson M."/>
            <person name="Priest M."/>
            <person name="Roberts A."/>
            <person name="Saif S."/>
            <person name="Shea T."/>
            <person name="Sisk P."/>
            <person name="Sykes S."/>
            <person name="Wortman J."/>
            <person name="Nusbaum C."/>
            <person name="Birren B."/>
        </authorList>
    </citation>
    <scope>NUCLEOTIDE SEQUENCE [LARGE SCALE GENOMIC DNA]</scope>
    <source>
        <strain evidence="1 2">NIPH 1859</strain>
    </source>
</reference>
<dbReference type="Proteomes" id="UP000013009">
    <property type="component" value="Unassembled WGS sequence"/>
</dbReference>
<dbReference type="HOGENOM" id="CLU_210084_0_0_6"/>
<organism evidence="1 2">
    <name type="scientific">Acinetobacter colistiniresistens</name>
    <dbReference type="NCBI Taxonomy" id="280145"/>
    <lineage>
        <taxon>Bacteria</taxon>
        <taxon>Pseudomonadati</taxon>
        <taxon>Pseudomonadota</taxon>
        <taxon>Gammaproteobacteria</taxon>
        <taxon>Moraxellales</taxon>
        <taxon>Moraxellaceae</taxon>
        <taxon>Acinetobacter</taxon>
    </lineage>
</organism>
<dbReference type="EMBL" id="APRZ01000015">
    <property type="protein sequence ID" value="ENX34637.1"/>
    <property type="molecule type" value="Genomic_DNA"/>
</dbReference>
<comment type="caution">
    <text evidence="1">The sequence shown here is derived from an EMBL/GenBank/DDBJ whole genome shotgun (WGS) entry which is preliminary data.</text>
</comment>
<proteinExistence type="predicted"/>
<dbReference type="AlphaFoldDB" id="N9R666"/>
<keyword evidence="2" id="KW-1185">Reference proteome</keyword>
<evidence type="ECO:0000313" key="1">
    <source>
        <dbReference type="EMBL" id="ENX34637.1"/>
    </source>
</evidence>